<name>A0ACD5W5V5_AVESA</name>
<evidence type="ECO:0000313" key="2">
    <source>
        <dbReference type="Proteomes" id="UP001732700"/>
    </source>
</evidence>
<accession>A0ACD5W5V5</accession>
<proteinExistence type="predicted"/>
<organism evidence="1 2">
    <name type="scientific">Avena sativa</name>
    <name type="common">Oat</name>
    <dbReference type="NCBI Taxonomy" id="4498"/>
    <lineage>
        <taxon>Eukaryota</taxon>
        <taxon>Viridiplantae</taxon>
        <taxon>Streptophyta</taxon>
        <taxon>Embryophyta</taxon>
        <taxon>Tracheophyta</taxon>
        <taxon>Spermatophyta</taxon>
        <taxon>Magnoliopsida</taxon>
        <taxon>Liliopsida</taxon>
        <taxon>Poales</taxon>
        <taxon>Poaceae</taxon>
        <taxon>BOP clade</taxon>
        <taxon>Pooideae</taxon>
        <taxon>Poodae</taxon>
        <taxon>Poeae</taxon>
        <taxon>Poeae Chloroplast Group 1 (Aveneae type)</taxon>
        <taxon>Aveninae</taxon>
        <taxon>Avena</taxon>
    </lineage>
</organism>
<evidence type="ECO:0000313" key="1">
    <source>
        <dbReference type="EnsemblPlants" id="AVESA.00010b.r2.3DG0561980.1.CDS.1"/>
    </source>
</evidence>
<reference evidence="1" key="2">
    <citation type="submission" date="2025-09" db="UniProtKB">
        <authorList>
            <consortium name="EnsemblPlants"/>
        </authorList>
    </citation>
    <scope>IDENTIFICATION</scope>
</reference>
<sequence length="181" mass="20648">MRTPKFFTGSELLLLHDEERRSAVSSLYTDDPAGVLTLSICSLLSSSLTKLSFHVYEELERFTEEQEEALHLLNSLHELGFLHCMKLQRLPAGLTKLTNLKRLQIWRCPAIQLLPKDRLPSSLQELEIYGCPAIKSLPKDALPSSLRELHVYGDNNEELKRQCRKLKGTIPIVADYRAKGY</sequence>
<reference evidence="1" key="1">
    <citation type="submission" date="2021-05" db="EMBL/GenBank/DDBJ databases">
        <authorList>
            <person name="Scholz U."/>
            <person name="Mascher M."/>
            <person name="Fiebig A."/>
        </authorList>
    </citation>
    <scope>NUCLEOTIDE SEQUENCE [LARGE SCALE GENOMIC DNA]</scope>
</reference>
<keyword evidence="2" id="KW-1185">Reference proteome</keyword>
<dbReference type="EnsemblPlants" id="AVESA.00010b.r2.3DG0561980.1">
    <property type="protein sequence ID" value="AVESA.00010b.r2.3DG0561980.1.CDS.1"/>
    <property type="gene ID" value="AVESA.00010b.r2.3DG0561980"/>
</dbReference>
<dbReference type="Proteomes" id="UP001732700">
    <property type="component" value="Chromosome 3D"/>
</dbReference>
<protein>
    <submittedName>
        <fullName evidence="1">Uncharacterized protein</fullName>
    </submittedName>
</protein>